<sequence>MNVKIVQLMVSTLSCSLIIQVLDAKTELKSPMLESDHFAAFPANSQEPSTPTVEIKLKNSAETAYSHVFSSANSSRNEIAILFHFGFGVFSKRKFFSRKQFVR</sequence>
<gene>
    <name evidence="2" type="ORF">CDAR_123981</name>
</gene>
<evidence type="ECO:0000256" key="1">
    <source>
        <dbReference type="SAM" id="SignalP"/>
    </source>
</evidence>
<keyword evidence="1" id="KW-0732">Signal</keyword>
<feature type="signal peptide" evidence="1">
    <location>
        <begin position="1"/>
        <end position="24"/>
    </location>
</feature>
<proteinExistence type="predicted"/>
<dbReference type="PROSITE" id="PS51257">
    <property type="entry name" value="PROKAR_LIPOPROTEIN"/>
    <property type="match status" value="1"/>
</dbReference>
<evidence type="ECO:0000313" key="2">
    <source>
        <dbReference type="EMBL" id="GIY47693.1"/>
    </source>
</evidence>
<comment type="caution">
    <text evidence="2">The sequence shown here is derived from an EMBL/GenBank/DDBJ whole genome shotgun (WGS) entry which is preliminary data.</text>
</comment>
<feature type="chain" id="PRO_5043506655" evidence="1">
    <location>
        <begin position="25"/>
        <end position="103"/>
    </location>
</feature>
<dbReference type="AlphaFoldDB" id="A0AAV4TM89"/>
<protein>
    <submittedName>
        <fullName evidence="2">Uncharacterized protein</fullName>
    </submittedName>
</protein>
<organism evidence="2 3">
    <name type="scientific">Caerostris darwini</name>
    <dbReference type="NCBI Taxonomy" id="1538125"/>
    <lineage>
        <taxon>Eukaryota</taxon>
        <taxon>Metazoa</taxon>
        <taxon>Ecdysozoa</taxon>
        <taxon>Arthropoda</taxon>
        <taxon>Chelicerata</taxon>
        <taxon>Arachnida</taxon>
        <taxon>Araneae</taxon>
        <taxon>Araneomorphae</taxon>
        <taxon>Entelegynae</taxon>
        <taxon>Araneoidea</taxon>
        <taxon>Araneidae</taxon>
        <taxon>Caerostris</taxon>
    </lineage>
</organism>
<dbReference type="Proteomes" id="UP001054837">
    <property type="component" value="Unassembled WGS sequence"/>
</dbReference>
<dbReference type="EMBL" id="BPLQ01009992">
    <property type="protein sequence ID" value="GIY47693.1"/>
    <property type="molecule type" value="Genomic_DNA"/>
</dbReference>
<reference evidence="2 3" key="1">
    <citation type="submission" date="2021-06" db="EMBL/GenBank/DDBJ databases">
        <title>Caerostris darwini draft genome.</title>
        <authorList>
            <person name="Kono N."/>
            <person name="Arakawa K."/>
        </authorList>
    </citation>
    <scope>NUCLEOTIDE SEQUENCE [LARGE SCALE GENOMIC DNA]</scope>
</reference>
<evidence type="ECO:0000313" key="3">
    <source>
        <dbReference type="Proteomes" id="UP001054837"/>
    </source>
</evidence>
<accession>A0AAV4TM89</accession>
<name>A0AAV4TM89_9ARAC</name>
<keyword evidence="3" id="KW-1185">Reference proteome</keyword>